<gene>
    <name evidence="5" type="ordered locus">SAR116_0418</name>
</gene>
<keyword evidence="5" id="KW-0378">Hydrolase</keyword>
<dbReference type="HOGENOM" id="CLU_045647_3_0_5"/>
<dbReference type="PANTHER" id="PTHR34298">
    <property type="entry name" value="SEGREGATION AND CONDENSATION PROTEIN B"/>
    <property type="match status" value="1"/>
</dbReference>
<dbReference type="EC" id="3.4.16.6" evidence="5"/>
<name>D5BQU7_PUNMI</name>
<sequence length="238" mass="26041">MTDATTLTDNDPKTWAATLEALVFASDKPVRVRDLAAHIPEGVEIADVMAVVAKRYDATSGIELCKVGDAWAFRTRPEIAERLSQHKAVERPLSRAALEVLAIIAYHQPITRAEIEEIRGISLSKGTMDILLELSWIKPRGRRRTPGRPLTWGTSPGFLDHFGLGDTSDLPGMADLKAAGLLRKGQVLGHLMDNGDDDAEDDDIDNDDLLAEAWLDNDFAENEDAVEDKISDAGEQDA</sequence>
<dbReference type="Pfam" id="PF04079">
    <property type="entry name" value="SMC_ScpB"/>
    <property type="match status" value="1"/>
</dbReference>
<keyword evidence="2" id="KW-0132">Cell division</keyword>
<dbReference type="SUPFAM" id="SSF46785">
    <property type="entry name" value="Winged helix' DNA-binding domain"/>
    <property type="match status" value="2"/>
</dbReference>
<keyword evidence="3" id="KW-0159">Chromosome partition</keyword>
<dbReference type="OrthoDB" id="9806226at2"/>
<dbReference type="KEGG" id="apb:SAR116_0418"/>
<keyword evidence="1" id="KW-0963">Cytoplasm</keyword>
<keyword evidence="4" id="KW-0131">Cell cycle</keyword>
<protein>
    <submittedName>
        <fullName evidence="5">Predicted transcriptional regulator containing the HTH domain</fullName>
        <ecNumber evidence="5">3.4.16.6</ecNumber>
    </submittedName>
</protein>
<dbReference type="EMBL" id="CP001751">
    <property type="protein sequence ID" value="ADE38661.1"/>
    <property type="molecule type" value="Genomic_DNA"/>
</dbReference>
<dbReference type="GO" id="GO:0004185">
    <property type="term" value="F:serine-type carboxypeptidase activity"/>
    <property type="evidence" value="ECO:0007669"/>
    <property type="project" value="UniProtKB-EC"/>
</dbReference>
<evidence type="ECO:0000313" key="5">
    <source>
        <dbReference type="EMBL" id="ADE38661.1"/>
    </source>
</evidence>
<dbReference type="PANTHER" id="PTHR34298:SF2">
    <property type="entry name" value="SEGREGATION AND CONDENSATION PROTEIN B"/>
    <property type="match status" value="1"/>
</dbReference>
<keyword evidence="5" id="KW-0645">Protease</keyword>
<dbReference type="InterPro" id="IPR036390">
    <property type="entry name" value="WH_DNA-bd_sf"/>
</dbReference>
<evidence type="ECO:0000256" key="4">
    <source>
        <dbReference type="ARBA" id="ARBA00023306"/>
    </source>
</evidence>
<keyword evidence="6" id="KW-1185">Reference proteome</keyword>
<dbReference type="RefSeq" id="WP_013045291.1">
    <property type="nucleotide sequence ID" value="NC_014010.1"/>
</dbReference>
<proteinExistence type="predicted"/>
<dbReference type="STRING" id="488538.SAR116_0418"/>
<organism evidence="5 6">
    <name type="scientific">Puniceispirillum marinum (strain IMCC1322)</name>
    <dbReference type="NCBI Taxonomy" id="488538"/>
    <lineage>
        <taxon>Bacteria</taxon>
        <taxon>Pseudomonadati</taxon>
        <taxon>Pseudomonadota</taxon>
        <taxon>Alphaproteobacteria</taxon>
        <taxon>Candidatus Puniceispirillales</taxon>
        <taxon>Candidatus Puniceispirillaceae</taxon>
        <taxon>Candidatus Puniceispirillum</taxon>
    </lineage>
</organism>
<dbReference type="Gene3D" id="1.10.10.10">
    <property type="entry name" value="Winged helix-like DNA-binding domain superfamily/Winged helix DNA-binding domain"/>
    <property type="match status" value="2"/>
</dbReference>
<accession>D5BQU7</accession>
<dbReference type="Proteomes" id="UP000007460">
    <property type="component" value="Chromosome"/>
</dbReference>
<reference evidence="5 6" key="1">
    <citation type="journal article" date="2010" name="J. Bacteriol.">
        <title>Complete genome sequence of "Candidatus Puniceispirillum marinum" IMCC1322, a representative of the SAR116 clade in the Alphaproteobacteria.</title>
        <authorList>
            <person name="Oh H.M."/>
            <person name="Kwon K.K."/>
            <person name="Kang I."/>
            <person name="Kang S.G."/>
            <person name="Lee J.H."/>
            <person name="Kim S.J."/>
            <person name="Cho J.C."/>
        </authorList>
    </citation>
    <scope>NUCLEOTIDE SEQUENCE [LARGE SCALE GENOMIC DNA]</scope>
    <source>
        <strain evidence="5 6">IMCC1322</strain>
    </source>
</reference>
<dbReference type="InterPro" id="IPR005234">
    <property type="entry name" value="ScpB_csome_segregation"/>
</dbReference>
<dbReference type="eggNOG" id="COG1386">
    <property type="taxonomic scope" value="Bacteria"/>
</dbReference>
<dbReference type="NCBIfam" id="TIGR00281">
    <property type="entry name" value="SMC-Scp complex subunit ScpB"/>
    <property type="match status" value="1"/>
</dbReference>
<evidence type="ECO:0000256" key="3">
    <source>
        <dbReference type="ARBA" id="ARBA00022829"/>
    </source>
</evidence>
<dbReference type="AlphaFoldDB" id="D5BQU7"/>
<evidence type="ECO:0000313" key="6">
    <source>
        <dbReference type="Proteomes" id="UP000007460"/>
    </source>
</evidence>
<dbReference type="InterPro" id="IPR036388">
    <property type="entry name" value="WH-like_DNA-bd_sf"/>
</dbReference>
<keyword evidence="5" id="KW-0121">Carboxypeptidase</keyword>
<dbReference type="GO" id="GO:0051304">
    <property type="term" value="P:chromosome separation"/>
    <property type="evidence" value="ECO:0007669"/>
    <property type="project" value="InterPro"/>
</dbReference>
<dbReference type="GO" id="GO:0051301">
    <property type="term" value="P:cell division"/>
    <property type="evidence" value="ECO:0007669"/>
    <property type="project" value="UniProtKB-KW"/>
</dbReference>
<evidence type="ECO:0000256" key="2">
    <source>
        <dbReference type="ARBA" id="ARBA00022618"/>
    </source>
</evidence>
<evidence type="ECO:0000256" key="1">
    <source>
        <dbReference type="ARBA" id="ARBA00022490"/>
    </source>
</evidence>